<evidence type="ECO:0000313" key="11">
    <source>
        <dbReference type="Proteomes" id="UP001208935"/>
    </source>
</evidence>
<keyword evidence="11" id="KW-1185">Reference proteome</keyword>
<sequence>MFAKGEAALSFTAEESGCAPMSRSELLRACHYWTGIEYFNLTEAPEEDEKKRVWRIELNADLPWIDPDRRKRLWAPKGYETKLLAFLGVMDIRQVTADLRTLLGASPVDPRKMRSAGDTPMMVLQLNADGFVTGDVFISSLPWAMGRVARGGSMADFSGFGGVCDGLKSQVRALLVKRLLISEQDDDKAKPDGPDPANQEGSERLRPLTVEDVPHVLALVQDALGWRPTHAPTLLQIQARLVKMSESDSMDDTTLFNSFVAEDIRIVCGELAQGHCGPALAGYLRGRRAPDRFDLRDGDPQGGRGELLAAVQPTRMPAGCWPDKKLVMAQQFAVNKIANTLLPESGIYSVNGPPGTGKTTLLRDVVAAVVVERARRMTAFERPLNAMGSSIKLEGEYRYGTPRAIDASLCGLGIVVASSNNGAVENVTKELPMASDALNQFGLDYFSIVADSVACGKREKVRPAKRRNWGLIAAVLGSASRRRSFAERFWWEDTPKPDTEPDPLRLRSLPGVMKEGLHGAKPWAEARRNFNAALRAAQERAAHVEQAAGKAIRRAALDEAHAEVCRDIDTAKAQCAALKQAANEQRERVDSLSAQHLQAQARRMAAEQRLAAAAARDSARLALDAFQEHFDPDQEPTLAAEAVMLQEQAIAAARESGTINAQKPSFLDCLFDRGANRRWREGAAQAATRARTLADAAATARKHHAQAEIRCRQLLRLASGLQAAELSWAEAQANARAHGVQDESIELLGQNMSQLASELALGRIRLEAANHAAAAQASALEKLIAKSESDAPERASIGNWFAKNSTSDDFIRQASMAGLDDAELQLLSPFEDEELLLLRREVFRHAIEVHKAFVADAWSALRPTLGLFMEVLKGARSPHLVSSGVQALWEVFFLVVPVVSSTFASFSRLFAGMGRESLGWLLIDEAGQAPPQAALGAIWRSKRVVVVGDPRQLEPVAKHPVEMLEPWRSHCAAQSLWTPGECSAQSLADIGNQYGTYLAATGDCEPTWVGSPLRVHRRCLNPMFDVANEIAYGGVMVHAVQEKRDACAWLGASCWIDVESSDAEGHWIPKQGDRVMKMLEDMRAMTGGAIRNADGALYFNVISPFKAVDSRMRDLLYRAYPANRFEKAADMAGTVHTFQGKEAAVVILVLGGDPNKAGAISEFAGNVSKPNLLNVAVTRAKERIYVVGDLALWRRHSALYDKLATHLRAGGSGFAASL</sequence>
<dbReference type="EMBL" id="QZCW01000001">
    <property type="protein sequence ID" value="MCW5319751.1"/>
    <property type="molecule type" value="Genomic_DNA"/>
</dbReference>
<dbReference type="InterPro" id="IPR050534">
    <property type="entry name" value="Coronavir_polyprotein_1ab"/>
</dbReference>
<evidence type="ECO:0000259" key="8">
    <source>
        <dbReference type="Pfam" id="PF13086"/>
    </source>
</evidence>
<comment type="caution">
    <text evidence="10">The sequence shown here is derived from an EMBL/GenBank/DDBJ whole genome shotgun (WGS) entry which is preliminary data.</text>
</comment>
<gene>
    <name evidence="10" type="ORF">D5039_00750</name>
</gene>
<dbReference type="PANTHER" id="PTHR43788:SF8">
    <property type="entry name" value="DNA-BINDING PROTEIN SMUBP-2"/>
    <property type="match status" value="1"/>
</dbReference>
<evidence type="ECO:0000256" key="1">
    <source>
        <dbReference type="ARBA" id="ARBA00007913"/>
    </source>
</evidence>
<evidence type="ECO:0000256" key="2">
    <source>
        <dbReference type="ARBA" id="ARBA00022741"/>
    </source>
</evidence>
<dbReference type="PANTHER" id="PTHR43788">
    <property type="entry name" value="DNA2/NAM7 HELICASE FAMILY MEMBER"/>
    <property type="match status" value="1"/>
</dbReference>
<feature type="coiled-coil region" evidence="6">
    <location>
        <begin position="527"/>
        <end position="609"/>
    </location>
</feature>
<dbReference type="InterPro" id="IPR027417">
    <property type="entry name" value="P-loop_NTPase"/>
</dbReference>
<comment type="similarity">
    <text evidence="1">Belongs to the DNA2/NAM7 helicase family.</text>
</comment>
<reference evidence="11" key="1">
    <citation type="submission" date="2023-07" db="EMBL/GenBank/DDBJ databases">
        <title>Verminephrobacter genomes.</title>
        <authorList>
            <person name="Lund M.B."/>
        </authorList>
    </citation>
    <scope>NUCLEOTIDE SEQUENCE [LARGE SCALE GENOMIC DNA]</scope>
    <source>
        <strain evidence="11">AtM5-05</strain>
    </source>
</reference>
<evidence type="ECO:0000259" key="9">
    <source>
        <dbReference type="Pfam" id="PF13087"/>
    </source>
</evidence>
<evidence type="ECO:0000256" key="6">
    <source>
        <dbReference type="SAM" id="Coils"/>
    </source>
</evidence>
<dbReference type="Pfam" id="PF13086">
    <property type="entry name" value="AAA_11"/>
    <property type="match status" value="1"/>
</dbReference>
<organism evidence="10 11">
    <name type="scientific">Verminephrobacter aporrectodeae subsp. tuberculatae</name>
    <dbReference type="NCBI Taxonomy" id="1110392"/>
    <lineage>
        <taxon>Bacteria</taxon>
        <taxon>Pseudomonadati</taxon>
        <taxon>Pseudomonadota</taxon>
        <taxon>Betaproteobacteria</taxon>
        <taxon>Burkholderiales</taxon>
        <taxon>Comamonadaceae</taxon>
        <taxon>Verminephrobacter</taxon>
    </lineage>
</organism>
<name>A0ABT3KN62_9BURK</name>
<evidence type="ECO:0000256" key="7">
    <source>
        <dbReference type="SAM" id="MobiDB-lite"/>
    </source>
</evidence>
<proteinExistence type="inferred from homology"/>
<dbReference type="Proteomes" id="UP001208935">
    <property type="component" value="Unassembled WGS sequence"/>
</dbReference>
<protein>
    <recommendedName>
        <fullName evidence="12">AAA domain-containing protein</fullName>
    </recommendedName>
</protein>
<evidence type="ECO:0000256" key="5">
    <source>
        <dbReference type="ARBA" id="ARBA00022840"/>
    </source>
</evidence>
<evidence type="ECO:0008006" key="12">
    <source>
        <dbReference type="Google" id="ProtNLM"/>
    </source>
</evidence>
<feature type="domain" description="DNA2/NAM7 helicase helicase" evidence="8">
    <location>
        <begin position="897"/>
        <end position="957"/>
    </location>
</feature>
<dbReference type="SUPFAM" id="SSF52540">
    <property type="entry name" value="P-loop containing nucleoside triphosphate hydrolases"/>
    <property type="match status" value="1"/>
</dbReference>
<evidence type="ECO:0000256" key="4">
    <source>
        <dbReference type="ARBA" id="ARBA00022806"/>
    </source>
</evidence>
<feature type="domain" description="DNA2/NAM7 helicase-like C-terminal" evidence="9">
    <location>
        <begin position="1075"/>
        <end position="1189"/>
    </location>
</feature>
<dbReference type="InterPro" id="IPR041679">
    <property type="entry name" value="DNA2/NAM7-like_C"/>
</dbReference>
<dbReference type="Gene3D" id="3.40.50.300">
    <property type="entry name" value="P-loop containing nucleotide triphosphate hydrolases"/>
    <property type="match status" value="3"/>
</dbReference>
<keyword evidence="2" id="KW-0547">Nucleotide-binding</keyword>
<dbReference type="InterPro" id="IPR041677">
    <property type="entry name" value="DNA2/NAM7_AAA_11"/>
</dbReference>
<evidence type="ECO:0000313" key="10">
    <source>
        <dbReference type="EMBL" id="MCW5319751.1"/>
    </source>
</evidence>
<keyword evidence="3" id="KW-0378">Hydrolase</keyword>
<keyword evidence="4" id="KW-0347">Helicase</keyword>
<keyword evidence="5" id="KW-0067">ATP-binding</keyword>
<feature type="region of interest" description="Disordered" evidence="7">
    <location>
        <begin position="185"/>
        <end position="206"/>
    </location>
</feature>
<accession>A0ABT3KN62</accession>
<dbReference type="Pfam" id="PF13087">
    <property type="entry name" value="AAA_12"/>
    <property type="match status" value="1"/>
</dbReference>
<evidence type="ECO:0000256" key="3">
    <source>
        <dbReference type="ARBA" id="ARBA00022801"/>
    </source>
</evidence>
<keyword evidence="6" id="KW-0175">Coiled coil</keyword>